<proteinExistence type="predicted"/>
<reference evidence="2" key="1">
    <citation type="submission" date="2021-01" db="UniProtKB">
        <authorList>
            <consortium name="EnsemblMetazoa"/>
        </authorList>
    </citation>
    <scope>IDENTIFICATION</scope>
</reference>
<dbReference type="Proteomes" id="UP000594262">
    <property type="component" value="Unplaced"/>
</dbReference>
<protein>
    <submittedName>
        <fullName evidence="2">Uncharacterized protein</fullName>
    </submittedName>
</protein>
<evidence type="ECO:0000313" key="3">
    <source>
        <dbReference type="Proteomes" id="UP000594262"/>
    </source>
</evidence>
<dbReference type="AlphaFoldDB" id="A0A7M5WM72"/>
<dbReference type="EnsemblMetazoa" id="CLYHEMT010906.1">
    <property type="protein sequence ID" value="CLYHEMP010906.1"/>
    <property type="gene ID" value="CLYHEMG010906"/>
</dbReference>
<keyword evidence="3" id="KW-1185">Reference proteome</keyword>
<sequence>PTTTATTTTPTTTTQPPLNTQANTPLTQKPVIVTPVGNNNPNNPLTCTALGLECTRCDDLCGVGGWCVLNTDFLPRCLCDYGFTGSQSVYITGATGYTTLSLNRVRAFDCKTKCFYSPYVRNPRCASEMTTTTPPATTTTPPATT</sequence>
<feature type="region of interest" description="Disordered" evidence="1">
    <location>
        <begin position="1"/>
        <end position="25"/>
    </location>
</feature>
<name>A0A7M5WM72_9CNID</name>
<evidence type="ECO:0000256" key="1">
    <source>
        <dbReference type="SAM" id="MobiDB-lite"/>
    </source>
</evidence>
<evidence type="ECO:0000313" key="2">
    <source>
        <dbReference type="EnsemblMetazoa" id="CLYHEMP010906.1"/>
    </source>
</evidence>
<accession>A0A7M5WM72</accession>
<organism evidence="2 3">
    <name type="scientific">Clytia hemisphaerica</name>
    <dbReference type="NCBI Taxonomy" id="252671"/>
    <lineage>
        <taxon>Eukaryota</taxon>
        <taxon>Metazoa</taxon>
        <taxon>Cnidaria</taxon>
        <taxon>Hydrozoa</taxon>
        <taxon>Hydroidolina</taxon>
        <taxon>Leptothecata</taxon>
        <taxon>Obeliida</taxon>
        <taxon>Clytiidae</taxon>
        <taxon>Clytia</taxon>
    </lineage>
</organism>